<dbReference type="PANTHER" id="PTHR43777">
    <property type="entry name" value="MOLYBDENUM COFACTOR CYTIDYLYLTRANSFERASE"/>
    <property type="match status" value="1"/>
</dbReference>
<dbReference type="AlphaFoldDB" id="A0A556M9G8"/>
<name>A0A556M9G8_9SPHI</name>
<dbReference type="Pfam" id="PF12804">
    <property type="entry name" value="NTP_transf_3"/>
    <property type="match status" value="1"/>
</dbReference>
<dbReference type="InterPro" id="IPR025877">
    <property type="entry name" value="MobA-like_NTP_Trfase"/>
</dbReference>
<dbReference type="PANTHER" id="PTHR43777:SF1">
    <property type="entry name" value="MOLYBDENUM COFACTOR CYTIDYLYLTRANSFERASE"/>
    <property type="match status" value="1"/>
</dbReference>
<feature type="domain" description="MobA-like NTP transferase" evidence="1">
    <location>
        <begin position="5"/>
        <end position="162"/>
    </location>
</feature>
<accession>A0A556M9G8</accession>
<protein>
    <submittedName>
        <fullName evidence="2">Nucleotidyltransferase family protein</fullName>
    </submittedName>
</protein>
<dbReference type="EMBL" id="VLPK01000007">
    <property type="protein sequence ID" value="TSJ36455.1"/>
    <property type="molecule type" value="Genomic_DNA"/>
</dbReference>
<evidence type="ECO:0000313" key="3">
    <source>
        <dbReference type="Proteomes" id="UP000318733"/>
    </source>
</evidence>
<evidence type="ECO:0000259" key="1">
    <source>
        <dbReference type="Pfam" id="PF12804"/>
    </source>
</evidence>
<reference evidence="2 3" key="1">
    <citation type="submission" date="2019-07" db="EMBL/GenBank/DDBJ databases">
        <authorList>
            <person name="Huq M.A."/>
        </authorList>
    </citation>
    <scope>NUCLEOTIDE SEQUENCE [LARGE SCALE GENOMIC DNA]</scope>
    <source>
        <strain evidence="2 3">MAH-19</strain>
    </source>
</reference>
<dbReference type="Proteomes" id="UP000318733">
    <property type="component" value="Unassembled WGS sequence"/>
</dbReference>
<evidence type="ECO:0000313" key="2">
    <source>
        <dbReference type="EMBL" id="TSJ36455.1"/>
    </source>
</evidence>
<gene>
    <name evidence="2" type="ORF">FO440_23030</name>
</gene>
<dbReference type="SUPFAM" id="SSF53448">
    <property type="entry name" value="Nucleotide-diphospho-sugar transferases"/>
    <property type="match status" value="1"/>
</dbReference>
<dbReference type="GO" id="GO:0016779">
    <property type="term" value="F:nucleotidyltransferase activity"/>
    <property type="evidence" value="ECO:0007669"/>
    <property type="project" value="UniProtKB-ARBA"/>
</dbReference>
<dbReference type="Gene3D" id="3.90.550.10">
    <property type="entry name" value="Spore Coat Polysaccharide Biosynthesis Protein SpsA, Chain A"/>
    <property type="match status" value="1"/>
</dbReference>
<proteinExistence type="predicted"/>
<dbReference type="InterPro" id="IPR029044">
    <property type="entry name" value="Nucleotide-diphossugar_trans"/>
</dbReference>
<dbReference type="CDD" id="cd04182">
    <property type="entry name" value="GT_2_like_f"/>
    <property type="match status" value="1"/>
</dbReference>
<dbReference type="OrthoDB" id="9779263at2"/>
<organism evidence="2 3">
    <name type="scientific">Mucilaginibacter corticis</name>
    <dbReference type="NCBI Taxonomy" id="2597670"/>
    <lineage>
        <taxon>Bacteria</taxon>
        <taxon>Pseudomonadati</taxon>
        <taxon>Bacteroidota</taxon>
        <taxon>Sphingobacteriia</taxon>
        <taxon>Sphingobacteriales</taxon>
        <taxon>Sphingobacteriaceae</taxon>
        <taxon>Mucilaginibacter</taxon>
    </lineage>
</organism>
<keyword evidence="2" id="KW-0808">Transferase</keyword>
<comment type="caution">
    <text evidence="2">The sequence shown here is derived from an EMBL/GenBank/DDBJ whole genome shotgun (WGS) entry which is preliminary data.</text>
</comment>
<keyword evidence="3" id="KW-1185">Reference proteome</keyword>
<sequence length="192" mass="20904">MTALVILAAGESSRLKKPKQNLDFKGKTLLELSVEAGLQSDCATIVIILGANAKHIKEFPEVAILYNENWKEGMASSIRLAIGEIDKDNTFDNAIIMVCDQPFVDAGLLNALITKQETTGKAIVACSYNNAIGVPVLFNRSLFPHLLRLSGKDGAKKILKDYAAQVVTIPFDKGAIDIDTVEDYARLLKLNN</sequence>